<protein>
    <recommendedName>
        <fullName evidence="2">Cupin 2 conserved barrel domain-containing protein</fullName>
    </recommendedName>
</protein>
<name>A0A382X8C0_9ZZZZ</name>
<dbReference type="EMBL" id="UINC01165744">
    <property type="protein sequence ID" value="SVD67312.1"/>
    <property type="molecule type" value="Genomic_DNA"/>
</dbReference>
<proteinExistence type="predicted"/>
<dbReference type="AlphaFoldDB" id="A0A382X8C0"/>
<reference evidence="1" key="1">
    <citation type="submission" date="2018-05" db="EMBL/GenBank/DDBJ databases">
        <authorList>
            <person name="Lanie J.A."/>
            <person name="Ng W.-L."/>
            <person name="Kazmierczak K.M."/>
            <person name="Andrzejewski T.M."/>
            <person name="Davidsen T.M."/>
            <person name="Wayne K.J."/>
            <person name="Tettelin H."/>
            <person name="Glass J.I."/>
            <person name="Rusch D."/>
            <person name="Podicherti R."/>
            <person name="Tsui H.-C.T."/>
            <person name="Winkler M.E."/>
        </authorList>
    </citation>
    <scope>NUCLEOTIDE SEQUENCE</scope>
</reference>
<organism evidence="1">
    <name type="scientific">marine metagenome</name>
    <dbReference type="NCBI Taxonomy" id="408172"/>
    <lineage>
        <taxon>unclassified sequences</taxon>
        <taxon>metagenomes</taxon>
        <taxon>ecological metagenomes</taxon>
    </lineage>
</organism>
<accession>A0A382X8C0</accession>
<sequence>MYWIQKEKDDQKRSEQLHEGDGLIERRTLFKTESRLPINMEIWELNPGVSEGDHIHGKERPLEEIY</sequence>
<feature type="non-terminal residue" evidence="1">
    <location>
        <position position="66"/>
    </location>
</feature>
<evidence type="ECO:0008006" key="2">
    <source>
        <dbReference type="Google" id="ProtNLM"/>
    </source>
</evidence>
<gene>
    <name evidence="1" type="ORF">METZ01_LOCUS420166</name>
</gene>
<evidence type="ECO:0000313" key="1">
    <source>
        <dbReference type="EMBL" id="SVD67312.1"/>
    </source>
</evidence>